<protein>
    <submittedName>
        <fullName evidence="2">Uncharacterized protein</fullName>
    </submittedName>
</protein>
<dbReference type="AlphaFoldDB" id="A0AAD7YRG4"/>
<comment type="caution">
    <text evidence="2">The sequence shown here is derived from an EMBL/GenBank/DDBJ whole genome shotgun (WGS) entry which is preliminary data.</text>
</comment>
<evidence type="ECO:0000313" key="1">
    <source>
        <dbReference type="EMBL" id="KAJ8709030.1"/>
    </source>
</evidence>
<sequence length="115" mass="13854">MLFKPFRYPTSLLYEECQVLTVRQLFVLQTVMRKHLSLPYNPSSQEKRQRHRVCPTQRCRTALAKRHFYGIGGHIYNKINKICHIYAATRRECKRKVVDWLKTQNYEDIDNLLKI</sequence>
<evidence type="ECO:0000313" key="3">
    <source>
        <dbReference type="Proteomes" id="UP001231518"/>
    </source>
</evidence>
<dbReference type="Proteomes" id="UP001231518">
    <property type="component" value="Chromosome 22"/>
</dbReference>
<accession>A0AAD7YRG4</accession>
<keyword evidence="3" id="KW-1185">Reference proteome</keyword>
<gene>
    <name evidence="2" type="ORF">PYW07_007766</name>
    <name evidence="1" type="ORF">PYW07_008856</name>
</gene>
<dbReference type="EMBL" id="JARGEI010000011">
    <property type="protein sequence ID" value="KAJ8723786.1"/>
    <property type="molecule type" value="Genomic_DNA"/>
</dbReference>
<name>A0AAD7YRG4_MYTSE</name>
<organism evidence="2 3">
    <name type="scientific">Mythimna separata</name>
    <name type="common">Oriental armyworm</name>
    <name type="synonym">Pseudaletia separata</name>
    <dbReference type="NCBI Taxonomy" id="271217"/>
    <lineage>
        <taxon>Eukaryota</taxon>
        <taxon>Metazoa</taxon>
        <taxon>Ecdysozoa</taxon>
        <taxon>Arthropoda</taxon>
        <taxon>Hexapoda</taxon>
        <taxon>Insecta</taxon>
        <taxon>Pterygota</taxon>
        <taxon>Neoptera</taxon>
        <taxon>Endopterygota</taxon>
        <taxon>Lepidoptera</taxon>
        <taxon>Glossata</taxon>
        <taxon>Ditrysia</taxon>
        <taxon>Noctuoidea</taxon>
        <taxon>Noctuidae</taxon>
        <taxon>Noctuinae</taxon>
        <taxon>Hadenini</taxon>
        <taxon>Mythimna</taxon>
    </lineage>
</organism>
<reference evidence="2" key="1">
    <citation type="submission" date="2023-03" db="EMBL/GenBank/DDBJ databases">
        <title>Chromosome-level genomes of two armyworms, Mythimna separata and Mythimna loreyi, provide insights into the biosynthesis and reception of sex pheromones.</title>
        <authorList>
            <person name="Zhao H."/>
        </authorList>
    </citation>
    <scope>NUCLEOTIDE SEQUENCE</scope>
    <source>
        <strain evidence="2">BeijingLab</strain>
        <tissue evidence="2">Pupa</tissue>
    </source>
</reference>
<dbReference type="Proteomes" id="UP001231518">
    <property type="component" value="Chromosome 20"/>
</dbReference>
<dbReference type="EMBL" id="JARGEI010000024">
    <property type="protein sequence ID" value="KAJ8709030.1"/>
    <property type="molecule type" value="Genomic_DNA"/>
</dbReference>
<evidence type="ECO:0000313" key="2">
    <source>
        <dbReference type="EMBL" id="KAJ8723786.1"/>
    </source>
</evidence>
<proteinExistence type="predicted"/>